<evidence type="ECO:0000313" key="3">
    <source>
        <dbReference type="EMBL" id="GLQ54524.1"/>
    </source>
</evidence>
<dbReference type="Proteomes" id="UP001156691">
    <property type="component" value="Unassembled WGS sequence"/>
</dbReference>
<dbReference type="InterPro" id="IPR023393">
    <property type="entry name" value="START-like_dom_sf"/>
</dbReference>
<comment type="caution">
    <text evidence="3">The sequence shown here is derived from an EMBL/GenBank/DDBJ whole genome shotgun (WGS) entry which is preliminary data.</text>
</comment>
<dbReference type="EMBL" id="BSNS01000007">
    <property type="protein sequence ID" value="GLQ54524.1"/>
    <property type="molecule type" value="Genomic_DNA"/>
</dbReference>
<evidence type="ECO:0000256" key="1">
    <source>
        <dbReference type="ARBA" id="ARBA00006817"/>
    </source>
</evidence>
<keyword evidence="4" id="KW-1185">Reference proteome</keyword>
<accession>A0ABQ5W403</accession>
<dbReference type="RefSeq" id="WP_284339955.1">
    <property type="nucleotide sequence ID" value="NZ_BSNS01000007.1"/>
</dbReference>
<dbReference type="Gene3D" id="3.30.530.20">
    <property type="match status" value="1"/>
</dbReference>
<sequence>MSFDLAAHFGTMTRTVENLERDGKPAKAVTASRSYDTDSADLWEALTTPERLKRWFLPVSGDLKLGGRYQFEGNAGGTITECVPERRVAATWEFAGGMSWVTVTLTPEGSGTRLELEHVAPIDPHWERFGPGAVGVGWDLGFMGLARHLADPAADVPQEAEAGWLESPEAKDFIGRASADWGRAAIAAGEAEEQATAAAEATRKFYTGEAPPPEM</sequence>
<comment type="similarity">
    <text evidence="1">Belongs to the AHA1 family.</text>
</comment>
<reference evidence="4" key="1">
    <citation type="journal article" date="2019" name="Int. J. Syst. Evol. Microbiol.">
        <title>The Global Catalogue of Microorganisms (GCM) 10K type strain sequencing project: providing services to taxonomists for standard genome sequencing and annotation.</title>
        <authorList>
            <consortium name="The Broad Institute Genomics Platform"/>
            <consortium name="The Broad Institute Genome Sequencing Center for Infectious Disease"/>
            <person name="Wu L."/>
            <person name="Ma J."/>
        </authorList>
    </citation>
    <scope>NUCLEOTIDE SEQUENCE [LARGE SCALE GENOMIC DNA]</scope>
    <source>
        <strain evidence="4">NBRC 112416</strain>
    </source>
</reference>
<dbReference type="CDD" id="cd08899">
    <property type="entry name" value="SRPBCC_CalC_Aha1-like_6"/>
    <property type="match status" value="1"/>
</dbReference>
<feature type="domain" description="Activator of Hsp90 ATPase homologue 1/2-like C-terminal" evidence="2">
    <location>
        <begin position="38"/>
        <end position="147"/>
    </location>
</feature>
<proteinExistence type="inferred from homology"/>
<name>A0ABQ5W403_9HYPH</name>
<gene>
    <name evidence="3" type="ORF">GCM10010862_17830</name>
</gene>
<dbReference type="Pfam" id="PF08327">
    <property type="entry name" value="AHSA1"/>
    <property type="match status" value="1"/>
</dbReference>
<dbReference type="SUPFAM" id="SSF55961">
    <property type="entry name" value="Bet v1-like"/>
    <property type="match status" value="1"/>
</dbReference>
<protein>
    <submittedName>
        <fullName evidence="3">ATPase</fullName>
    </submittedName>
</protein>
<evidence type="ECO:0000259" key="2">
    <source>
        <dbReference type="Pfam" id="PF08327"/>
    </source>
</evidence>
<dbReference type="InterPro" id="IPR013538">
    <property type="entry name" value="ASHA1/2-like_C"/>
</dbReference>
<organism evidence="3 4">
    <name type="scientific">Devosia nitrariae</name>
    <dbReference type="NCBI Taxonomy" id="2071872"/>
    <lineage>
        <taxon>Bacteria</taxon>
        <taxon>Pseudomonadati</taxon>
        <taxon>Pseudomonadota</taxon>
        <taxon>Alphaproteobacteria</taxon>
        <taxon>Hyphomicrobiales</taxon>
        <taxon>Devosiaceae</taxon>
        <taxon>Devosia</taxon>
    </lineage>
</organism>
<evidence type="ECO:0000313" key="4">
    <source>
        <dbReference type="Proteomes" id="UP001156691"/>
    </source>
</evidence>